<evidence type="ECO:0000256" key="2">
    <source>
        <dbReference type="PIRSR" id="PIRSR640198-2"/>
    </source>
</evidence>
<dbReference type="InterPro" id="IPR036597">
    <property type="entry name" value="Fido-like_dom_sf"/>
</dbReference>
<accession>A0A927BBA9</accession>
<dbReference type="PANTHER" id="PTHR13504:SF38">
    <property type="entry name" value="FIDO DOMAIN-CONTAINING PROTEIN"/>
    <property type="match status" value="1"/>
</dbReference>
<dbReference type="PANTHER" id="PTHR13504">
    <property type="entry name" value="FIDO DOMAIN-CONTAINING PROTEIN DDB_G0283145"/>
    <property type="match status" value="1"/>
</dbReference>
<keyword evidence="2" id="KW-0547">Nucleotide-binding</keyword>
<feature type="active site" evidence="1">
    <location>
        <position position="213"/>
    </location>
</feature>
<evidence type="ECO:0000256" key="1">
    <source>
        <dbReference type="PIRSR" id="PIRSR640198-1"/>
    </source>
</evidence>
<dbReference type="Proteomes" id="UP000612233">
    <property type="component" value="Unassembled WGS sequence"/>
</dbReference>
<dbReference type="GO" id="GO:0005524">
    <property type="term" value="F:ATP binding"/>
    <property type="evidence" value="ECO:0007669"/>
    <property type="project" value="UniProtKB-KW"/>
</dbReference>
<dbReference type="InterPro" id="IPR003812">
    <property type="entry name" value="Fido"/>
</dbReference>
<keyword evidence="5" id="KW-1185">Reference proteome</keyword>
<proteinExistence type="predicted"/>
<feature type="domain" description="Fido" evidence="3">
    <location>
        <begin position="120"/>
        <end position="290"/>
    </location>
</feature>
<dbReference type="Gene3D" id="1.10.3290.10">
    <property type="entry name" value="Fido-like domain"/>
    <property type="match status" value="1"/>
</dbReference>
<feature type="binding site" evidence="2">
    <location>
        <begin position="217"/>
        <end position="224"/>
    </location>
    <ligand>
        <name>ATP</name>
        <dbReference type="ChEBI" id="CHEBI:30616"/>
    </ligand>
</feature>
<reference evidence="4" key="1">
    <citation type="submission" date="2020-09" db="EMBL/GenBank/DDBJ databases">
        <authorList>
            <person name="Kim M.K."/>
        </authorList>
    </citation>
    <scope>NUCLEOTIDE SEQUENCE</scope>
    <source>
        <strain evidence="4">BT664</strain>
    </source>
</reference>
<protein>
    <submittedName>
        <fullName evidence="4">Fic family protein</fullName>
    </submittedName>
</protein>
<sequence>MQKLEALYRDPAAIAPLKPSELPVELRESALDIVEAAARLSGSLHPMTARAIADFLRPANSYYSNLIEGHDTHPLAIAQALREMYASDSRNRSLQLEALAHIAVHKRLPELLAAADNNPYTEGFWRAVHRTFYEHLPAEFRWVEAHEGTQLEVLPGELRTNEVRVGRHVAPAAEALPAFIERVEWAYRPKAEANRLARIVNIAAAHHRLAWLHPFLDGNGRVLRLFSDAAFLAEGLNAGGLWSMSRGLARSEQTYKQALAAADSQRLNDYDGRGNLSEKRLVAFCQFFLQVALDQIRYMTQVLAIDEMLGRLRNLVDLLAVKRKWRPEAYYVLEAVFLKGSIARGEIMRLTALSDKTAKELAKTLIDAELLTTDLSVRFAPYRAAYPIAFAPVLFPGLYPAGKEADILNSVR</sequence>
<name>A0A927BBA9_9BACT</name>
<dbReference type="Pfam" id="PF02661">
    <property type="entry name" value="Fic"/>
    <property type="match status" value="1"/>
</dbReference>
<dbReference type="PROSITE" id="PS51459">
    <property type="entry name" value="FIDO"/>
    <property type="match status" value="1"/>
</dbReference>
<comment type="caution">
    <text evidence="4">The sequence shown here is derived from an EMBL/GenBank/DDBJ whole genome shotgun (WGS) entry which is preliminary data.</text>
</comment>
<dbReference type="AlphaFoldDB" id="A0A927BBA9"/>
<dbReference type="SUPFAM" id="SSF140931">
    <property type="entry name" value="Fic-like"/>
    <property type="match status" value="1"/>
</dbReference>
<gene>
    <name evidence="4" type="ORF">IC235_06810</name>
</gene>
<evidence type="ECO:0000313" key="5">
    <source>
        <dbReference type="Proteomes" id="UP000612233"/>
    </source>
</evidence>
<organism evidence="4 5">
    <name type="scientific">Hymenobacter montanus</name>
    <dbReference type="NCBI Taxonomy" id="2771359"/>
    <lineage>
        <taxon>Bacteria</taxon>
        <taxon>Pseudomonadati</taxon>
        <taxon>Bacteroidota</taxon>
        <taxon>Cytophagia</taxon>
        <taxon>Cytophagales</taxon>
        <taxon>Hymenobacteraceae</taxon>
        <taxon>Hymenobacter</taxon>
    </lineage>
</organism>
<feature type="binding site" evidence="2">
    <location>
        <begin position="165"/>
        <end position="168"/>
    </location>
    <ligand>
        <name>ATP</name>
        <dbReference type="ChEBI" id="CHEBI:30616"/>
    </ligand>
</feature>
<evidence type="ECO:0000313" key="4">
    <source>
        <dbReference type="EMBL" id="MBD2767600.1"/>
    </source>
</evidence>
<dbReference type="InterPro" id="IPR040198">
    <property type="entry name" value="Fido_containing"/>
</dbReference>
<evidence type="ECO:0000259" key="3">
    <source>
        <dbReference type="PROSITE" id="PS51459"/>
    </source>
</evidence>
<keyword evidence="2" id="KW-0067">ATP-binding</keyword>
<dbReference type="EMBL" id="JACXAD010000006">
    <property type="protein sequence ID" value="MBD2767600.1"/>
    <property type="molecule type" value="Genomic_DNA"/>
</dbReference>